<dbReference type="InterPro" id="IPR000195">
    <property type="entry name" value="Rab-GAP-TBC_dom"/>
</dbReference>
<organism evidence="3 4">
    <name type="scientific">Kluyveromyces dobzhanskii CBS 2104</name>
    <dbReference type="NCBI Taxonomy" id="1427455"/>
    <lineage>
        <taxon>Eukaryota</taxon>
        <taxon>Fungi</taxon>
        <taxon>Dikarya</taxon>
        <taxon>Ascomycota</taxon>
        <taxon>Saccharomycotina</taxon>
        <taxon>Saccharomycetes</taxon>
        <taxon>Saccharomycetales</taxon>
        <taxon>Saccharomycetaceae</taxon>
        <taxon>Kluyveromyces</taxon>
    </lineage>
</organism>
<accession>A0A0A8LC61</accession>
<evidence type="ECO:0000256" key="1">
    <source>
        <dbReference type="ARBA" id="ARBA00022468"/>
    </source>
</evidence>
<dbReference type="Gene3D" id="1.10.8.1310">
    <property type="match status" value="1"/>
</dbReference>
<dbReference type="OrthoDB" id="206700at2759"/>
<dbReference type="SUPFAM" id="SSF47923">
    <property type="entry name" value="Ypt/Rab-GAP domain of gyp1p"/>
    <property type="match status" value="1"/>
</dbReference>
<dbReference type="GO" id="GO:0005096">
    <property type="term" value="F:GTPase activator activity"/>
    <property type="evidence" value="ECO:0007669"/>
    <property type="project" value="UniProtKB-KW"/>
</dbReference>
<keyword evidence="1" id="KW-0343">GTPase activation</keyword>
<dbReference type="PANTHER" id="PTHR20913">
    <property type="entry name" value="TBC1 DOMAIN FAMILY MEMBER 20/GTPASE"/>
    <property type="match status" value="1"/>
</dbReference>
<name>A0A0A8LC61_9SACH</name>
<evidence type="ECO:0000313" key="3">
    <source>
        <dbReference type="EMBL" id="CDO95730.1"/>
    </source>
</evidence>
<evidence type="ECO:0000259" key="2">
    <source>
        <dbReference type="PROSITE" id="PS50086"/>
    </source>
</evidence>
<keyword evidence="4" id="KW-1185">Reference proteome</keyword>
<dbReference type="InterPro" id="IPR035969">
    <property type="entry name" value="Rab-GAP_TBC_sf"/>
</dbReference>
<protein>
    <submittedName>
        <fullName evidence="3">WGS project CCBQ000000000 data, contig 00015</fullName>
    </submittedName>
</protein>
<dbReference type="Proteomes" id="UP000031516">
    <property type="component" value="Unassembled WGS sequence"/>
</dbReference>
<gene>
    <name evidence="3" type="ORF">KLDO_g3961</name>
</gene>
<dbReference type="EMBL" id="CCBQ010000045">
    <property type="protein sequence ID" value="CDO95730.1"/>
    <property type="molecule type" value="Genomic_DNA"/>
</dbReference>
<dbReference type="GO" id="GO:0005789">
    <property type="term" value="C:endoplasmic reticulum membrane"/>
    <property type="evidence" value="ECO:0007669"/>
    <property type="project" value="TreeGrafter"/>
</dbReference>
<dbReference type="PANTHER" id="PTHR20913:SF7">
    <property type="entry name" value="RE60063P"/>
    <property type="match status" value="1"/>
</dbReference>
<dbReference type="InterPro" id="IPR045913">
    <property type="entry name" value="TBC20/Gyp8-like"/>
</dbReference>
<comment type="caution">
    <text evidence="3">The sequence shown here is derived from an EMBL/GenBank/DDBJ whole genome shotgun (WGS) entry which is preliminary data.</text>
</comment>
<dbReference type="PROSITE" id="PS50086">
    <property type="entry name" value="TBC_RABGAP"/>
    <property type="match status" value="1"/>
</dbReference>
<reference evidence="3 4" key="1">
    <citation type="submission" date="2014-03" db="EMBL/GenBank/DDBJ databases">
        <title>The genome of Kluyveromyces dobzhanskii.</title>
        <authorList>
            <person name="Nystedt B."/>
            <person name="Astrom S."/>
        </authorList>
    </citation>
    <scope>NUCLEOTIDE SEQUENCE [LARGE SCALE GENOMIC DNA]</scope>
    <source>
        <strain evidence="3 4">CBS 2104</strain>
    </source>
</reference>
<dbReference type="Pfam" id="PF00566">
    <property type="entry name" value="RabGAP-TBC"/>
    <property type="match status" value="1"/>
</dbReference>
<dbReference type="GO" id="GO:0006888">
    <property type="term" value="P:endoplasmic reticulum to Golgi vesicle-mediated transport"/>
    <property type="evidence" value="ECO:0007669"/>
    <property type="project" value="TreeGrafter"/>
</dbReference>
<evidence type="ECO:0000313" key="4">
    <source>
        <dbReference type="Proteomes" id="UP000031516"/>
    </source>
</evidence>
<dbReference type="AlphaFoldDB" id="A0A0A8LC61"/>
<sequence length="396" mass="45543">MTSEWEDTNFDMASLCFISDLNQSKLKRVIVANALQDDDLSSLEHLGTSKFGFVNSQLRTKAWLSLLRSRVKEPYEFESFNQPHKDEYQVGLDVNRAFSHVKDDSEKSELRKLLYDTVVKVLRKFPQLHYYQGYHEVISIFVLVCDRNSLDETVELFTLLYLRDFMMDSLQCTLEQLEVLSHFISERDEKLGGILQLDQKKPVFAIASVLTLLVHNFESFEQDSPIFSIFDIIISTNNLSNLLVIYTELLLHFKEPILKQVEVYEIDFDNDMDLIHSVVQQTLLKLLTQSSWDDILPQARVRLNNSTVKVLKYTNKFSSLLPVSDVTFTALLDILAKEIEWDASRKIVKNSPRIPQFVKWSLVIGIIAAVIKVGSSHTSSVHSTSVIESLRKVLSQ</sequence>
<proteinExistence type="predicted"/>
<dbReference type="Gene3D" id="1.10.472.80">
    <property type="entry name" value="Ypt/Rab-GAP domain of gyp1p, domain 3"/>
    <property type="match status" value="1"/>
</dbReference>
<feature type="domain" description="Rab-GAP TBC" evidence="2">
    <location>
        <begin position="53"/>
        <end position="237"/>
    </location>
</feature>